<dbReference type="InterPro" id="IPR038085">
    <property type="entry name" value="Rnp2-like_sf"/>
</dbReference>
<dbReference type="EMBL" id="JARK01001436">
    <property type="protein sequence ID" value="EYC02457.1"/>
    <property type="molecule type" value="Genomic_DNA"/>
</dbReference>
<dbReference type="InterPro" id="IPR002759">
    <property type="entry name" value="Pop5/Rpp14/Rnp2-like"/>
</dbReference>
<comment type="similarity">
    <text evidence="2">Belongs to the eukaryotic/archaeal RNase P protein component 2 family.</text>
</comment>
<dbReference type="GO" id="GO:0001682">
    <property type="term" value="P:tRNA 5'-leader removal"/>
    <property type="evidence" value="ECO:0007669"/>
    <property type="project" value="InterPro"/>
</dbReference>
<keyword evidence="8" id="KW-1185">Reference proteome</keyword>
<sequence>MKEQIFLYCKVKVVDGDVALIRVESSSEKFVTTVLPFITLISGSEVVLRSLFVGRSIRACEKFLIRYRRTELYSLLRHAEPGVEKNATLKALNSVSGKLNC</sequence>
<comment type="subcellular location">
    <subcellularLocation>
        <location evidence="1">Nucleus</location>
    </subcellularLocation>
</comment>
<evidence type="ECO:0000313" key="7">
    <source>
        <dbReference type="EMBL" id="EYC02457.1"/>
    </source>
</evidence>
<dbReference type="Pfam" id="PF01900">
    <property type="entry name" value="RNase_P_Rpp14"/>
    <property type="match status" value="1"/>
</dbReference>
<dbReference type="GO" id="GO:0033204">
    <property type="term" value="F:ribonuclease P RNA binding"/>
    <property type="evidence" value="ECO:0007669"/>
    <property type="project" value="InterPro"/>
</dbReference>
<evidence type="ECO:0000256" key="4">
    <source>
        <dbReference type="ARBA" id="ARBA00022694"/>
    </source>
</evidence>
<keyword evidence="5" id="KW-0539">Nucleus</keyword>
<accession>A0A016TIH3</accession>
<dbReference type="SUPFAM" id="SSF160350">
    <property type="entry name" value="Rnp2-like"/>
    <property type="match status" value="1"/>
</dbReference>
<evidence type="ECO:0000256" key="6">
    <source>
        <dbReference type="ARBA" id="ARBA00044198"/>
    </source>
</evidence>
<dbReference type="GO" id="GO:0030677">
    <property type="term" value="C:ribonuclease P complex"/>
    <property type="evidence" value="ECO:0007669"/>
    <property type="project" value="InterPro"/>
</dbReference>
<dbReference type="PANTHER" id="PTHR48414:SF1">
    <property type="entry name" value="POP5 HOMOLOG, RIBONUCLEASE P_MRP SUBUNIT"/>
    <property type="match status" value="1"/>
</dbReference>
<dbReference type="Proteomes" id="UP000024635">
    <property type="component" value="Unassembled WGS sequence"/>
</dbReference>
<dbReference type="Gene3D" id="3.30.70.3250">
    <property type="entry name" value="Ribonuclease P, Pop5 subunit"/>
    <property type="match status" value="1"/>
</dbReference>
<dbReference type="PANTHER" id="PTHR48414">
    <property type="entry name" value="POP5 HOMOLOG, RIBONUCLEASE P_MRP SUBUNIT"/>
    <property type="match status" value="1"/>
</dbReference>
<dbReference type="AlphaFoldDB" id="A0A016TIH3"/>
<organism evidence="7 8">
    <name type="scientific">Ancylostoma ceylanicum</name>
    <dbReference type="NCBI Taxonomy" id="53326"/>
    <lineage>
        <taxon>Eukaryota</taxon>
        <taxon>Metazoa</taxon>
        <taxon>Ecdysozoa</taxon>
        <taxon>Nematoda</taxon>
        <taxon>Chromadorea</taxon>
        <taxon>Rhabditida</taxon>
        <taxon>Rhabditina</taxon>
        <taxon>Rhabditomorpha</taxon>
        <taxon>Strongyloidea</taxon>
        <taxon>Ancylostomatidae</taxon>
        <taxon>Ancylostomatinae</taxon>
        <taxon>Ancylostoma</taxon>
    </lineage>
</organism>
<keyword evidence="4" id="KW-0819">tRNA processing</keyword>
<evidence type="ECO:0000256" key="1">
    <source>
        <dbReference type="ARBA" id="ARBA00004123"/>
    </source>
</evidence>
<evidence type="ECO:0000256" key="3">
    <source>
        <dbReference type="ARBA" id="ARBA00022552"/>
    </source>
</evidence>
<evidence type="ECO:0000256" key="2">
    <source>
        <dbReference type="ARBA" id="ARBA00010800"/>
    </source>
</evidence>
<proteinExistence type="inferred from homology"/>
<comment type="caution">
    <text evidence="7">The sequence shown here is derived from an EMBL/GenBank/DDBJ whole genome shotgun (WGS) entry which is preliminary data.</text>
</comment>
<dbReference type="OrthoDB" id="277888at2759"/>
<dbReference type="PIRSF" id="PIRSF023803">
    <property type="entry name" value="Ribonuclease_P_prd"/>
    <property type="match status" value="1"/>
</dbReference>
<protein>
    <recommendedName>
        <fullName evidence="6">Ribonuclease P/MRP protein subunit POP5</fullName>
    </recommendedName>
</protein>
<dbReference type="GO" id="GO:0005634">
    <property type="term" value="C:nucleus"/>
    <property type="evidence" value="ECO:0007669"/>
    <property type="project" value="UniProtKB-SubCell"/>
</dbReference>
<evidence type="ECO:0000256" key="5">
    <source>
        <dbReference type="ARBA" id="ARBA00023242"/>
    </source>
</evidence>
<keyword evidence="3" id="KW-0698">rRNA processing</keyword>
<name>A0A016TIH3_9BILA</name>
<evidence type="ECO:0000313" key="8">
    <source>
        <dbReference type="Proteomes" id="UP000024635"/>
    </source>
</evidence>
<reference evidence="8" key="1">
    <citation type="journal article" date="2015" name="Nat. Genet.">
        <title>The genome and transcriptome of the zoonotic hookworm Ancylostoma ceylanicum identify infection-specific gene families.</title>
        <authorList>
            <person name="Schwarz E.M."/>
            <person name="Hu Y."/>
            <person name="Antoshechkin I."/>
            <person name="Miller M.M."/>
            <person name="Sternberg P.W."/>
            <person name="Aroian R.V."/>
        </authorList>
    </citation>
    <scope>NUCLEOTIDE SEQUENCE</scope>
    <source>
        <strain evidence="8">HY135</strain>
    </source>
</reference>
<gene>
    <name evidence="7" type="primary">Acey_s0100.g3314</name>
    <name evidence="7" type="synonym">Acey-Y66A7A.2</name>
    <name evidence="7" type="ORF">Y032_0100g3314</name>
</gene>
<dbReference type="InterPro" id="IPR016819">
    <property type="entry name" value="RNase_P/MRP_POP5"/>
</dbReference>
<dbReference type="GO" id="GO:0006364">
    <property type="term" value="P:rRNA processing"/>
    <property type="evidence" value="ECO:0007669"/>
    <property type="project" value="UniProtKB-KW"/>
</dbReference>